<proteinExistence type="predicted"/>
<sequence>MPQALKGLNPKSATLKSSHTLLVEPREVSSLQMPGNDMPQNLNFGIPGKRTFVVFLNEGVIFMTGKILLLALHRKLVYIVPCNIDDQDTKQISLQSRTENRNATLSFGIGILNVRLGFREHGFVDKDEQYCDVRIGMFVYCTVHSVSVSAC</sequence>
<name>A0A7E4UW34_PANRE</name>
<accession>A0A7E4UW34</accession>
<evidence type="ECO:0000313" key="1">
    <source>
        <dbReference type="Proteomes" id="UP000492821"/>
    </source>
</evidence>
<dbReference type="AlphaFoldDB" id="A0A7E4UW34"/>
<protein>
    <submittedName>
        <fullName evidence="2">PH domain-containing protein</fullName>
    </submittedName>
</protein>
<dbReference type="Proteomes" id="UP000492821">
    <property type="component" value="Unassembled WGS sequence"/>
</dbReference>
<organism evidence="1 2">
    <name type="scientific">Panagrellus redivivus</name>
    <name type="common">Microworm</name>
    <dbReference type="NCBI Taxonomy" id="6233"/>
    <lineage>
        <taxon>Eukaryota</taxon>
        <taxon>Metazoa</taxon>
        <taxon>Ecdysozoa</taxon>
        <taxon>Nematoda</taxon>
        <taxon>Chromadorea</taxon>
        <taxon>Rhabditida</taxon>
        <taxon>Tylenchina</taxon>
        <taxon>Panagrolaimomorpha</taxon>
        <taxon>Panagrolaimoidea</taxon>
        <taxon>Panagrolaimidae</taxon>
        <taxon>Panagrellus</taxon>
    </lineage>
</organism>
<reference evidence="1" key="1">
    <citation type="journal article" date="2013" name="Genetics">
        <title>The draft genome and transcriptome of Panagrellus redivivus are shaped by the harsh demands of a free-living lifestyle.</title>
        <authorList>
            <person name="Srinivasan J."/>
            <person name="Dillman A.R."/>
            <person name="Macchietto M.G."/>
            <person name="Heikkinen L."/>
            <person name="Lakso M."/>
            <person name="Fracchia K.M."/>
            <person name="Antoshechkin I."/>
            <person name="Mortazavi A."/>
            <person name="Wong G."/>
            <person name="Sternberg P.W."/>
        </authorList>
    </citation>
    <scope>NUCLEOTIDE SEQUENCE [LARGE SCALE GENOMIC DNA]</scope>
    <source>
        <strain evidence="1">MT8872</strain>
    </source>
</reference>
<dbReference type="WBParaSite" id="Pan_g13536.t1">
    <property type="protein sequence ID" value="Pan_g13536.t1"/>
    <property type="gene ID" value="Pan_g13536"/>
</dbReference>
<keyword evidence="1" id="KW-1185">Reference proteome</keyword>
<reference evidence="2" key="2">
    <citation type="submission" date="2020-10" db="UniProtKB">
        <authorList>
            <consortium name="WormBaseParasite"/>
        </authorList>
    </citation>
    <scope>IDENTIFICATION</scope>
</reference>
<evidence type="ECO:0000313" key="2">
    <source>
        <dbReference type="WBParaSite" id="Pan_g13536.t1"/>
    </source>
</evidence>